<evidence type="ECO:0000259" key="6">
    <source>
        <dbReference type="PROSITE" id="PS50303"/>
    </source>
</evidence>
<feature type="region of interest" description="Disordered" evidence="4">
    <location>
        <begin position="37"/>
        <end position="70"/>
    </location>
</feature>
<dbReference type="PANTHER" id="PTHR47093:SF1">
    <property type="entry name" value="PROTEIN JSN1-RELATED"/>
    <property type="match status" value="1"/>
</dbReference>
<keyword evidence="2" id="KW-0694">RNA-binding</keyword>
<feature type="compositionally biased region" description="Low complexity" evidence="4">
    <location>
        <begin position="240"/>
        <end position="253"/>
    </location>
</feature>
<keyword evidence="1" id="KW-0677">Repeat</keyword>
<protein>
    <recommendedName>
        <fullName evidence="8">PUM-HD domain-containing protein</fullName>
    </recommendedName>
</protein>
<dbReference type="PANTHER" id="PTHR47093">
    <property type="entry name" value="PROTEIN JSN1-RELATED"/>
    <property type="match status" value="1"/>
</dbReference>
<dbReference type="OrthoDB" id="2017782at2759"/>
<dbReference type="SMART" id="SM00025">
    <property type="entry name" value="Pumilio"/>
    <property type="match status" value="5"/>
</dbReference>
<feature type="region of interest" description="Disordered" evidence="4">
    <location>
        <begin position="1"/>
        <end position="24"/>
    </location>
</feature>
<organism evidence="7">
    <name type="scientific">Lichtheimia ramosa</name>
    <dbReference type="NCBI Taxonomy" id="688394"/>
    <lineage>
        <taxon>Eukaryota</taxon>
        <taxon>Fungi</taxon>
        <taxon>Fungi incertae sedis</taxon>
        <taxon>Mucoromycota</taxon>
        <taxon>Mucoromycotina</taxon>
        <taxon>Mucoromycetes</taxon>
        <taxon>Mucorales</taxon>
        <taxon>Lichtheimiaceae</taxon>
        <taxon>Lichtheimia</taxon>
    </lineage>
</organism>
<evidence type="ECO:0000313" key="7">
    <source>
        <dbReference type="EMBL" id="CDS09145.1"/>
    </source>
</evidence>
<dbReference type="InterPro" id="IPR000504">
    <property type="entry name" value="RRM_dom"/>
</dbReference>
<dbReference type="SUPFAM" id="SSF48371">
    <property type="entry name" value="ARM repeat"/>
    <property type="match status" value="1"/>
</dbReference>
<reference evidence="7" key="1">
    <citation type="journal article" date="2014" name="Genome Announc.">
        <title>De novo whole-genome sequence and genome annotation of Lichtheimia ramosa.</title>
        <authorList>
            <person name="Linde J."/>
            <person name="Schwartze V."/>
            <person name="Binder U."/>
            <person name="Lass-Florl C."/>
            <person name="Voigt K."/>
            <person name="Horn F."/>
        </authorList>
    </citation>
    <scope>NUCLEOTIDE SEQUENCE</scope>
    <source>
        <strain evidence="7">JMRC FSU:6197</strain>
    </source>
</reference>
<dbReference type="InterPro" id="IPR035979">
    <property type="entry name" value="RBD_domain_sf"/>
</dbReference>
<dbReference type="GO" id="GO:0003723">
    <property type="term" value="F:RNA binding"/>
    <property type="evidence" value="ECO:0007669"/>
    <property type="project" value="UniProtKB-UniRule"/>
</dbReference>
<dbReference type="Gene3D" id="3.30.70.330">
    <property type="match status" value="2"/>
</dbReference>
<feature type="region of interest" description="Disordered" evidence="4">
    <location>
        <begin position="240"/>
        <end position="282"/>
    </location>
</feature>
<evidence type="ECO:0000256" key="3">
    <source>
        <dbReference type="PROSITE-ProRule" id="PRU00317"/>
    </source>
</evidence>
<dbReference type="AlphaFoldDB" id="A0A077WP29"/>
<evidence type="ECO:0008006" key="8">
    <source>
        <dbReference type="Google" id="ProtNLM"/>
    </source>
</evidence>
<dbReference type="PROSITE" id="PS50303">
    <property type="entry name" value="PUM_HD"/>
    <property type="match status" value="1"/>
</dbReference>
<sequence>MSHFGSSSMENQQQQQQQPPLRRARADTMPTYVDIHGNGNIPSTTTTANSSHLHLQATRNRSGSTASLFAGVTPSPYSPYESSSSVDDNASSTVASTLASLGLDDENNHTPSSDATTTTTTTRSRSGSSSYSLLLDTLSDDLKRNRAYTIAAGRPPFPHHPPPPSAISFTPFATTSQQQQQQQQQRPRAISLGMMDGGLEMTSGGIPATGSNGGINFFDMTSHHHQPPHHHHPIPMTALQARLQQQQQQQQQRVLRGSRSSGNLPELGGGAGGGTSRGFSRIGSHSQLSELSEMTATKDFYAQQTSIMEPSSSSPPSAPAQIPSRALWLGNINASVSVPDLIRMFSDYGHVESARILSDKECAFVNFNDVESAMAAKNDLETRLGSMLAGTPVRVGYGKADVNLAMALTNEAGPNAQGPTRALWVGNIPANMNPAILRAIFQSFGAIDSVRVLSHKNCGFVNFEHQEDAVRARKSLQNKEILGPGTGTVRIGFAKVPSANEEGVTGGGIGQDWVTGATTNGSTQQQSCSSSLNGTANGGNSHAMTPEAYQATQWATAMMMSRLMKHTNKEQDDEDTPDLHKAMVAERRFMMQQLGAHDLMEEHEPITYSTVIPSIPEPVNERKVDVMRLREMRKMLDSGSISTQEAENLAMECRDDIVELCSDYIGNTVVQRIFEFCSDDTKQDLLERIAPHLASIGVHKNGTWAAQKIIDHASTPSQVQLVRENITSYVPLLLLDQFGNYVVQCCLNMGTCQDKFIFDAIVSKCWDISQGRFGARAIRAILENPQVTRDQQIYVASAIVQNAVLLATNTNGVLLLSWFMDHPELPGKFRVLCPRLLPFLAKLCTHKLGSTVVLKALQQDTEPEARHLLLKTLFRDDVLEEILMDLVHGVGYIQKVLAMSGLLDDQQRQKLARQVKHVLVHRIKATAQHPQGYKKLLDMIDVLSPDTADTFEHHSPVNHANEQKDDSKEEHKSTSWMQNPQAVAMVANMYAAAMTAAATTAMQQQPSSSSSEEDNKPAASMVDLAQFDQLLKKLLQQEKGNDDDNQS</sequence>
<dbReference type="InterPro" id="IPR012677">
    <property type="entry name" value="Nucleotide-bd_a/b_plait_sf"/>
</dbReference>
<evidence type="ECO:0000256" key="2">
    <source>
        <dbReference type="PROSITE-ProRule" id="PRU00176"/>
    </source>
</evidence>
<feature type="repeat" description="Pumilio" evidence="3">
    <location>
        <begin position="835"/>
        <end position="871"/>
    </location>
</feature>
<dbReference type="InterPro" id="IPR011989">
    <property type="entry name" value="ARM-like"/>
</dbReference>
<dbReference type="SMART" id="SM00360">
    <property type="entry name" value="RRM"/>
    <property type="match status" value="2"/>
</dbReference>
<dbReference type="EMBL" id="LK023329">
    <property type="protein sequence ID" value="CDS09145.1"/>
    <property type="molecule type" value="Genomic_DNA"/>
</dbReference>
<feature type="repeat" description="Pumilio" evidence="3">
    <location>
        <begin position="688"/>
        <end position="723"/>
    </location>
</feature>
<proteinExistence type="predicted"/>
<accession>A0A077WP29</accession>
<dbReference type="InterPro" id="IPR016024">
    <property type="entry name" value="ARM-type_fold"/>
</dbReference>
<dbReference type="CDD" id="cd00590">
    <property type="entry name" value="RRM_SF"/>
    <property type="match status" value="2"/>
</dbReference>
<feature type="compositionally biased region" description="Low complexity" evidence="4">
    <location>
        <begin position="110"/>
        <end position="129"/>
    </location>
</feature>
<feature type="region of interest" description="Disordered" evidence="4">
    <location>
        <begin position="519"/>
        <end position="543"/>
    </location>
</feature>
<dbReference type="InterPro" id="IPR001313">
    <property type="entry name" value="Pumilio_RNA-bd_rpt"/>
</dbReference>
<gene>
    <name evidence="7" type="ORF">LRAMOSA10505</name>
</gene>
<feature type="repeat" description="Pumilio" evidence="3">
    <location>
        <begin position="648"/>
        <end position="687"/>
    </location>
</feature>
<feature type="region of interest" description="Disordered" evidence="4">
    <location>
        <begin position="101"/>
        <end position="129"/>
    </location>
</feature>
<dbReference type="Pfam" id="PF00806">
    <property type="entry name" value="PUF"/>
    <property type="match status" value="4"/>
</dbReference>
<dbReference type="InterPro" id="IPR052645">
    <property type="entry name" value="Pumilio_domain_protein"/>
</dbReference>
<feature type="domain" description="RRM" evidence="5">
    <location>
        <begin position="325"/>
        <end position="400"/>
    </location>
</feature>
<dbReference type="Pfam" id="PF00076">
    <property type="entry name" value="RRM_1"/>
    <property type="match status" value="2"/>
</dbReference>
<feature type="compositionally biased region" description="Gly residues" evidence="4">
    <location>
        <begin position="267"/>
        <end position="276"/>
    </location>
</feature>
<evidence type="ECO:0000256" key="4">
    <source>
        <dbReference type="SAM" id="MobiDB-lite"/>
    </source>
</evidence>
<evidence type="ECO:0000256" key="1">
    <source>
        <dbReference type="ARBA" id="ARBA00022737"/>
    </source>
</evidence>
<dbReference type="Gene3D" id="1.25.10.10">
    <property type="entry name" value="Leucine-rich Repeat Variant"/>
    <property type="match status" value="1"/>
</dbReference>
<evidence type="ECO:0000259" key="5">
    <source>
        <dbReference type="PROSITE" id="PS50102"/>
    </source>
</evidence>
<feature type="compositionally biased region" description="Basic and acidic residues" evidence="4">
    <location>
        <begin position="950"/>
        <end position="973"/>
    </location>
</feature>
<dbReference type="SUPFAM" id="SSF54928">
    <property type="entry name" value="RNA-binding domain, RBD"/>
    <property type="match status" value="2"/>
</dbReference>
<feature type="region of interest" description="Disordered" evidence="4">
    <location>
        <begin position="950"/>
        <end position="976"/>
    </location>
</feature>
<feature type="region of interest" description="Disordered" evidence="4">
    <location>
        <begin position="1001"/>
        <end position="1023"/>
    </location>
</feature>
<name>A0A077WP29_9FUNG</name>
<dbReference type="PROSITE" id="PS50102">
    <property type="entry name" value="RRM"/>
    <property type="match status" value="2"/>
</dbReference>
<feature type="compositionally biased region" description="Polar residues" evidence="4">
    <location>
        <begin position="40"/>
        <end position="67"/>
    </location>
</feature>
<feature type="domain" description="RRM" evidence="5">
    <location>
        <begin position="421"/>
        <end position="496"/>
    </location>
</feature>
<feature type="domain" description="PUM-HD" evidence="6">
    <location>
        <begin position="586"/>
        <end position="944"/>
    </location>
</feature>
<dbReference type="PROSITE" id="PS50302">
    <property type="entry name" value="PUM"/>
    <property type="match status" value="4"/>
</dbReference>
<feature type="repeat" description="Pumilio" evidence="3">
    <location>
        <begin position="725"/>
        <end position="763"/>
    </location>
</feature>
<feature type="compositionally biased region" description="Polar residues" evidence="4">
    <location>
        <begin position="1"/>
        <end position="11"/>
    </location>
</feature>
<dbReference type="GO" id="GO:0000288">
    <property type="term" value="P:nuclear-transcribed mRNA catabolic process, deadenylation-dependent decay"/>
    <property type="evidence" value="ECO:0007669"/>
    <property type="project" value="TreeGrafter"/>
</dbReference>
<dbReference type="InterPro" id="IPR033133">
    <property type="entry name" value="PUM-HD"/>
</dbReference>